<gene>
    <name evidence="6" type="ORF">SAMN05421806_1069</name>
</gene>
<proteinExistence type="predicted"/>
<dbReference type="Gene3D" id="3.40.50.880">
    <property type="match status" value="1"/>
</dbReference>
<dbReference type="Gene3D" id="1.10.10.60">
    <property type="entry name" value="Homeodomain-like"/>
    <property type="match status" value="1"/>
</dbReference>
<dbReference type="InterPro" id="IPR018060">
    <property type="entry name" value="HTH_AraC"/>
</dbReference>
<dbReference type="PANTHER" id="PTHR43130:SF3">
    <property type="entry name" value="HTH-TYPE TRANSCRIPTIONAL REGULATOR RV1931C"/>
    <property type="match status" value="1"/>
</dbReference>
<dbReference type="GO" id="GO:0003700">
    <property type="term" value="F:DNA-binding transcription factor activity"/>
    <property type="evidence" value="ECO:0007669"/>
    <property type="project" value="InterPro"/>
</dbReference>
<dbReference type="PROSITE" id="PS01124">
    <property type="entry name" value="HTH_ARAC_FAMILY_2"/>
    <property type="match status" value="1"/>
</dbReference>
<evidence type="ECO:0000256" key="3">
    <source>
        <dbReference type="ARBA" id="ARBA00023163"/>
    </source>
</evidence>
<dbReference type="Pfam" id="PF01965">
    <property type="entry name" value="DJ-1_PfpI"/>
    <property type="match status" value="1"/>
</dbReference>
<feature type="compositionally biased region" description="Basic and acidic residues" evidence="4">
    <location>
        <begin position="23"/>
        <end position="39"/>
    </location>
</feature>
<sequence length="368" mass="39172">MDMGRRYPRGMDRNRGTTAGARTRADAEARTRSGAETRPSRHPRTIAVLAYDGVRLLDVTAPLEVFSTATVLGARYTVRLLSPSGGEVTTSAGTRLLTDPAEAEAGHVHTLLVPGSPGLPHRIPPGLLETLRTLHGRSWRTASVCTGAFALAEAGLLKGRRAATHWRYATTLAHRHPDIDVDGDAIFVRDGRTYTSAGVSAGLDLALALVEADEGAGLAREVARDLVVYLQRPGGQSQFSVASRTPPPRHDALASLVQSIAADPAADHSLPELARRAGLSARHLTRLFNEQIGQPPAGHVESIRLEAAQHLLDSGASVTSAARLSGLGSDETLRRAFLRHLGVTPSAYRARFRTSAPVREPTDGPDHG</sequence>
<feature type="domain" description="HTH araC/xylS-type" evidence="5">
    <location>
        <begin position="254"/>
        <end position="351"/>
    </location>
</feature>
<dbReference type="CDD" id="cd03137">
    <property type="entry name" value="GATase1_AraC_1"/>
    <property type="match status" value="1"/>
</dbReference>
<keyword evidence="7" id="KW-1185">Reference proteome</keyword>
<dbReference type="InterPro" id="IPR009057">
    <property type="entry name" value="Homeodomain-like_sf"/>
</dbReference>
<accession>A0A1G9AMD3</accession>
<dbReference type="PANTHER" id="PTHR43130">
    <property type="entry name" value="ARAC-FAMILY TRANSCRIPTIONAL REGULATOR"/>
    <property type="match status" value="1"/>
</dbReference>
<dbReference type="SUPFAM" id="SSF46689">
    <property type="entry name" value="Homeodomain-like"/>
    <property type="match status" value="2"/>
</dbReference>
<dbReference type="GO" id="GO:0043565">
    <property type="term" value="F:sequence-specific DNA binding"/>
    <property type="evidence" value="ECO:0007669"/>
    <property type="project" value="InterPro"/>
</dbReference>
<dbReference type="SMART" id="SM00342">
    <property type="entry name" value="HTH_ARAC"/>
    <property type="match status" value="1"/>
</dbReference>
<name>A0A1G9AMD3_9ACTN</name>
<evidence type="ECO:0000256" key="1">
    <source>
        <dbReference type="ARBA" id="ARBA00023015"/>
    </source>
</evidence>
<dbReference type="Proteomes" id="UP000199155">
    <property type="component" value="Unassembled WGS sequence"/>
</dbReference>
<evidence type="ECO:0000259" key="5">
    <source>
        <dbReference type="PROSITE" id="PS01124"/>
    </source>
</evidence>
<reference evidence="6 7" key="1">
    <citation type="submission" date="2016-10" db="EMBL/GenBank/DDBJ databases">
        <authorList>
            <person name="de Groot N.N."/>
        </authorList>
    </citation>
    <scope>NUCLEOTIDE SEQUENCE [LARGE SCALE GENOMIC DNA]</scope>
    <source>
        <strain evidence="6 7">CGMCC 4.5727</strain>
    </source>
</reference>
<dbReference type="AlphaFoldDB" id="A0A1G9AMD3"/>
<dbReference type="Pfam" id="PF12833">
    <property type="entry name" value="HTH_18"/>
    <property type="match status" value="1"/>
</dbReference>
<keyword evidence="2 6" id="KW-0238">DNA-binding</keyword>
<organism evidence="6 7">
    <name type="scientific">Streptomyces indicus</name>
    <dbReference type="NCBI Taxonomy" id="417292"/>
    <lineage>
        <taxon>Bacteria</taxon>
        <taxon>Bacillati</taxon>
        <taxon>Actinomycetota</taxon>
        <taxon>Actinomycetes</taxon>
        <taxon>Kitasatosporales</taxon>
        <taxon>Streptomycetaceae</taxon>
        <taxon>Streptomyces</taxon>
    </lineage>
</organism>
<dbReference type="InterPro" id="IPR002818">
    <property type="entry name" value="DJ-1/PfpI"/>
</dbReference>
<dbReference type="InterPro" id="IPR052158">
    <property type="entry name" value="INH-QAR"/>
</dbReference>
<dbReference type="SUPFAM" id="SSF52317">
    <property type="entry name" value="Class I glutamine amidotransferase-like"/>
    <property type="match status" value="1"/>
</dbReference>
<evidence type="ECO:0000313" key="7">
    <source>
        <dbReference type="Proteomes" id="UP000199155"/>
    </source>
</evidence>
<evidence type="ECO:0000313" key="6">
    <source>
        <dbReference type="EMBL" id="SDK27685.1"/>
    </source>
</evidence>
<protein>
    <submittedName>
        <fullName evidence="6">Transcriptional regulator GlxA family, contains an amidase domain and an AraC-type DNA-binding HTH domain</fullName>
    </submittedName>
</protein>
<dbReference type="EMBL" id="FNFF01000006">
    <property type="protein sequence ID" value="SDK27685.1"/>
    <property type="molecule type" value="Genomic_DNA"/>
</dbReference>
<dbReference type="STRING" id="417292.SAMN05421806_1069"/>
<feature type="region of interest" description="Disordered" evidence="4">
    <location>
        <begin position="1"/>
        <end position="41"/>
    </location>
</feature>
<keyword evidence="3" id="KW-0804">Transcription</keyword>
<dbReference type="InterPro" id="IPR029062">
    <property type="entry name" value="Class_I_gatase-like"/>
</dbReference>
<dbReference type="InterPro" id="IPR018062">
    <property type="entry name" value="HTH_AraC-typ_CS"/>
</dbReference>
<dbReference type="PROSITE" id="PS00041">
    <property type="entry name" value="HTH_ARAC_FAMILY_1"/>
    <property type="match status" value="1"/>
</dbReference>
<evidence type="ECO:0000256" key="2">
    <source>
        <dbReference type="ARBA" id="ARBA00023125"/>
    </source>
</evidence>
<evidence type="ECO:0000256" key="4">
    <source>
        <dbReference type="SAM" id="MobiDB-lite"/>
    </source>
</evidence>
<keyword evidence="1" id="KW-0805">Transcription regulation</keyword>